<evidence type="ECO:0000256" key="1">
    <source>
        <dbReference type="ARBA" id="ARBA00004196"/>
    </source>
</evidence>
<keyword evidence="3" id="KW-1003">Cell membrane</keyword>
<dbReference type="RefSeq" id="WP_224865725.1">
    <property type="nucleotide sequence ID" value="NZ_JAYJJT010000004.1"/>
</dbReference>
<dbReference type="EMBL" id="JAYJJT010000004">
    <property type="protein sequence ID" value="MEB3049036.1"/>
    <property type="molecule type" value="Genomic_DNA"/>
</dbReference>
<dbReference type="Gene3D" id="2.50.20.20">
    <property type="match status" value="1"/>
</dbReference>
<gene>
    <name evidence="8" type="ORF">KV112_04645</name>
</gene>
<dbReference type="InterPro" id="IPR029046">
    <property type="entry name" value="LolA/LolB/LppX"/>
</dbReference>
<comment type="similarity">
    <text evidence="2">Belongs to the LppX/LprAFG lipoprotein family.</text>
</comment>
<comment type="subcellular location">
    <subcellularLocation>
        <location evidence="1">Cell envelope</location>
    </subcellularLocation>
</comment>
<dbReference type="CDD" id="cd16334">
    <property type="entry name" value="LppX-like"/>
    <property type="match status" value="1"/>
</dbReference>
<evidence type="ECO:0000256" key="5">
    <source>
        <dbReference type="ARBA" id="ARBA00023136"/>
    </source>
</evidence>
<dbReference type="InterPro" id="IPR009830">
    <property type="entry name" value="LppX/LprAFG"/>
</dbReference>
<keyword evidence="7 8" id="KW-0449">Lipoprotein</keyword>
<dbReference type="SUPFAM" id="SSF89392">
    <property type="entry name" value="Prokaryotic lipoproteins and lipoprotein localization factors"/>
    <property type="match status" value="1"/>
</dbReference>
<dbReference type="Proteomes" id="UP001299046">
    <property type="component" value="Unassembled WGS sequence"/>
</dbReference>
<evidence type="ECO:0000256" key="2">
    <source>
        <dbReference type="ARBA" id="ARBA00009194"/>
    </source>
</evidence>
<name>A0ABU5YG51_9MYCO</name>
<proteinExistence type="inferred from homology"/>
<comment type="caution">
    <text evidence="8">The sequence shown here is derived from an EMBL/GenBank/DDBJ whole genome shotgun (WGS) entry which is preliminary data.</text>
</comment>
<keyword evidence="4" id="KW-0732">Signal</keyword>
<evidence type="ECO:0000256" key="7">
    <source>
        <dbReference type="ARBA" id="ARBA00023288"/>
    </source>
</evidence>
<evidence type="ECO:0000256" key="6">
    <source>
        <dbReference type="ARBA" id="ARBA00023139"/>
    </source>
</evidence>
<keyword evidence="9" id="KW-1185">Reference proteome</keyword>
<evidence type="ECO:0000256" key="4">
    <source>
        <dbReference type="ARBA" id="ARBA00022729"/>
    </source>
</evidence>
<keyword evidence="6" id="KW-0564">Palmitate</keyword>
<evidence type="ECO:0000313" key="9">
    <source>
        <dbReference type="Proteomes" id="UP001299046"/>
    </source>
</evidence>
<reference evidence="8 9" key="1">
    <citation type="submission" date="2023-12" db="EMBL/GenBank/DDBJ databases">
        <title>Description of new species of Mycobacterium terrae complex isolated from sewage at the Sao Paulo Zoological Park Foundation in Brazil.</title>
        <authorList>
            <person name="Romagnoli C.L."/>
            <person name="Conceicao E.C."/>
            <person name="Machado E."/>
            <person name="Barreto L.B.P.F."/>
            <person name="Sharma A."/>
            <person name="Silva N.M."/>
            <person name="Marques L.E."/>
            <person name="Juliana M.A."/>
            <person name="Lourenco M.C.S."/>
            <person name="Digiampietri L.A."/>
            <person name="Suffys P.N."/>
            <person name="Viana-Niero C."/>
        </authorList>
    </citation>
    <scope>NUCLEOTIDE SEQUENCE [LARGE SCALE GENOMIC DNA]</scope>
    <source>
        <strain evidence="8 9">MYC123</strain>
    </source>
</reference>
<sequence length="193" mass="20905">MLKESGTVTAELDSVHLTMSVSGNIENLPIIALDGDVTRVPDSAAKGYAKIAYRGGPAYVRFVMFGGDLYVSQEPRRWVDYGPAENFYDAAKILSPDTGLADLLTDFIDPEVSGRETIDGVHTVRITGEVSAAAAKKIMPQLHAGKRTPCAVWIQETGDHQLVQLQLASGADDDVQMTFSKWNEPVTVGKPRV</sequence>
<keyword evidence="5" id="KW-0472">Membrane</keyword>
<dbReference type="Pfam" id="PF07161">
    <property type="entry name" value="LppX_LprAFG"/>
    <property type="match status" value="1"/>
</dbReference>
<evidence type="ECO:0000313" key="8">
    <source>
        <dbReference type="EMBL" id="MEB3049036.1"/>
    </source>
</evidence>
<accession>A0ABU5YG51</accession>
<evidence type="ECO:0000256" key="3">
    <source>
        <dbReference type="ARBA" id="ARBA00022475"/>
    </source>
</evidence>
<organism evidence="8 9">
    <name type="scientific">[Mycobacterium] zoologicum</name>
    <dbReference type="NCBI Taxonomy" id="2872311"/>
    <lineage>
        <taxon>Bacteria</taxon>
        <taxon>Bacillati</taxon>
        <taxon>Actinomycetota</taxon>
        <taxon>Actinomycetes</taxon>
        <taxon>Mycobacteriales</taxon>
        <taxon>Mycobacteriaceae</taxon>
        <taxon>Mycolicibacter</taxon>
    </lineage>
</organism>
<protein>
    <submittedName>
        <fullName evidence="8">LppX_LprAFG lipoprotein</fullName>
    </submittedName>
</protein>